<organism evidence="1 2">
    <name type="scientific">Rhizobium fredii</name>
    <name type="common">Sinorhizobium fredii</name>
    <dbReference type="NCBI Taxonomy" id="380"/>
    <lineage>
        <taxon>Bacteria</taxon>
        <taxon>Pseudomonadati</taxon>
        <taxon>Pseudomonadota</taxon>
        <taxon>Alphaproteobacteria</taxon>
        <taxon>Hyphomicrobiales</taxon>
        <taxon>Rhizobiaceae</taxon>
        <taxon>Sinorhizobium/Ensifer group</taxon>
        <taxon>Sinorhizobium</taxon>
    </lineage>
</organism>
<dbReference type="RefSeq" id="WP_042778311.1">
    <property type="nucleotide sequence ID" value="NZ_NWTC01000001.1"/>
</dbReference>
<gene>
    <name evidence="1" type="ORF">CO661_01925</name>
</gene>
<evidence type="ECO:0000313" key="1">
    <source>
        <dbReference type="EMBL" id="PDT50418.1"/>
    </source>
</evidence>
<name>A0A2A6M731_RHIFR</name>
<dbReference type="AlphaFoldDB" id="A0A2A6M731"/>
<sequence>MKYFDPESFSRNAGAAEMAFDAIRGLLGIFKEAKDLLPEDKREAAALAIESSTKQLAVAEAEVARVLGYELCHCVFPPTVMVAVGYQTSTGLRIYECSKCGYNTAGRNQFTRLRYVTAK</sequence>
<reference evidence="1 2" key="1">
    <citation type="submission" date="2017-09" db="EMBL/GenBank/DDBJ databases">
        <title>Comparative genomics of rhizobia isolated from Phaseolus vulgaris in China.</title>
        <authorList>
            <person name="Tong W."/>
        </authorList>
    </citation>
    <scope>NUCLEOTIDE SEQUENCE [LARGE SCALE GENOMIC DNA]</scope>
    <source>
        <strain evidence="1 2">PCH1</strain>
    </source>
</reference>
<dbReference type="Proteomes" id="UP000220353">
    <property type="component" value="Unassembled WGS sequence"/>
</dbReference>
<accession>A0A2A6M731</accession>
<proteinExistence type="predicted"/>
<dbReference type="EMBL" id="NWTC01000001">
    <property type="protein sequence ID" value="PDT50418.1"/>
    <property type="molecule type" value="Genomic_DNA"/>
</dbReference>
<comment type="caution">
    <text evidence="1">The sequence shown here is derived from an EMBL/GenBank/DDBJ whole genome shotgun (WGS) entry which is preliminary data.</text>
</comment>
<protein>
    <submittedName>
        <fullName evidence="1">Uncharacterized protein</fullName>
    </submittedName>
</protein>
<evidence type="ECO:0000313" key="2">
    <source>
        <dbReference type="Proteomes" id="UP000220353"/>
    </source>
</evidence>